<reference evidence="3 4" key="1">
    <citation type="submission" date="2018-06" db="EMBL/GenBank/DDBJ databases">
        <authorList>
            <consortium name="Pathogen Informatics"/>
            <person name="Doyle S."/>
        </authorList>
    </citation>
    <scope>NUCLEOTIDE SEQUENCE [LARGE SCALE GENOMIC DNA]</scope>
    <source>
        <strain evidence="3 4">NCTC10702</strain>
    </source>
</reference>
<dbReference type="FunFam" id="1.10.10.650:FF:000001">
    <property type="entry name" value="S1 RNA-binding domain 1"/>
    <property type="match status" value="1"/>
</dbReference>
<dbReference type="Proteomes" id="UP000254116">
    <property type="component" value="Unassembled WGS sequence"/>
</dbReference>
<dbReference type="GO" id="GO:0003729">
    <property type="term" value="F:mRNA binding"/>
    <property type="evidence" value="ECO:0007669"/>
    <property type="project" value="TreeGrafter"/>
</dbReference>
<dbReference type="Gene3D" id="1.10.10.650">
    <property type="entry name" value="RuvA domain 2-like"/>
    <property type="match status" value="1"/>
</dbReference>
<protein>
    <submittedName>
        <fullName evidence="3">Transcription accessory protein (S1 RNA-binding domain)</fullName>
    </submittedName>
</protein>
<proteinExistence type="predicted"/>
<organism evidence="3 4">
    <name type="scientific">Staphylococcus aureus</name>
    <dbReference type="NCBI Taxonomy" id="1280"/>
    <lineage>
        <taxon>Bacteria</taxon>
        <taxon>Bacillati</taxon>
        <taxon>Bacillota</taxon>
        <taxon>Bacilli</taxon>
        <taxon>Bacillales</taxon>
        <taxon>Staphylococcaceae</taxon>
        <taxon>Staphylococcus</taxon>
    </lineage>
</organism>
<accession>A0A380EKE6</accession>
<dbReference type="InterPro" id="IPR050437">
    <property type="entry name" value="Ribos_protein_bS1-like"/>
</dbReference>
<dbReference type="InterPro" id="IPR018974">
    <property type="entry name" value="Tex-like_N"/>
</dbReference>
<evidence type="ECO:0000313" key="4">
    <source>
        <dbReference type="Proteomes" id="UP000254116"/>
    </source>
</evidence>
<dbReference type="AlphaFoldDB" id="A0A380EKE6"/>
<dbReference type="InterPro" id="IPR055179">
    <property type="entry name" value="Tex-like_central_region"/>
</dbReference>
<feature type="domain" description="Tex-like protein N-terminal" evidence="1">
    <location>
        <begin position="4"/>
        <end position="77"/>
    </location>
</feature>
<dbReference type="PANTHER" id="PTHR10724:SF10">
    <property type="entry name" value="S1 RNA-BINDING DOMAIN-CONTAINING PROTEIN 1"/>
    <property type="match status" value="1"/>
</dbReference>
<dbReference type="Pfam" id="PF09371">
    <property type="entry name" value="Tex_N"/>
    <property type="match status" value="1"/>
</dbReference>
<dbReference type="EMBL" id="UHBY01000003">
    <property type="protein sequence ID" value="SUL37275.1"/>
    <property type="molecule type" value="Genomic_DNA"/>
</dbReference>
<sequence>MDNQLINSIIEKYQFSKKQIEAVLTLLEEKNTVPFIARYRKEQTGGLDEVQIKQIDDEYQYMVNLQKRKEEVIKNIEQQGLLTEELKKDILKQNKLQRVEDLYRPFKQKKKTRATEAKRKGLEPLAIWMKARKHEVSIEEKAQQFINEEVQSVEDAIKGAQDIIAEQISDNPKYRTKILKDMYHQGVLTTSKKKNAEDEKGIFEMYYAYSEPIKRIANHRVLAVNRGEKRKYYL</sequence>
<dbReference type="PANTHER" id="PTHR10724">
    <property type="entry name" value="30S RIBOSOMAL PROTEIN S1"/>
    <property type="match status" value="1"/>
</dbReference>
<dbReference type="InterPro" id="IPR023319">
    <property type="entry name" value="Tex-like_HTH_dom_sf"/>
</dbReference>
<dbReference type="SUPFAM" id="SSF158832">
    <property type="entry name" value="Tex N-terminal region-like"/>
    <property type="match status" value="1"/>
</dbReference>
<evidence type="ECO:0000259" key="2">
    <source>
        <dbReference type="Pfam" id="PF22706"/>
    </source>
</evidence>
<dbReference type="InterPro" id="IPR023323">
    <property type="entry name" value="Tex-like_dom_sf"/>
</dbReference>
<dbReference type="GO" id="GO:0006412">
    <property type="term" value="P:translation"/>
    <property type="evidence" value="ECO:0007669"/>
    <property type="project" value="TreeGrafter"/>
</dbReference>
<name>A0A380EKE6_STAAU</name>
<dbReference type="Gene3D" id="1.10.3500.10">
    <property type="entry name" value="Tex N-terminal region-like"/>
    <property type="match status" value="1"/>
</dbReference>
<dbReference type="GO" id="GO:0003735">
    <property type="term" value="F:structural constituent of ribosome"/>
    <property type="evidence" value="ECO:0007669"/>
    <property type="project" value="TreeGrafter"/>
</dbReference>
<evidence type="ECO:0000313" key="3">
    <source>
        <dbReference type="EMBL" id="SUL37275.1"/>
    </source>
</evidence>
<evidence type="ECO:0000259" key="1">
    <source>
        <dbReference type="Pfam" id="PF09371"/>
    </source>
</evidence>
<dbReference type="Pfam" id="PF22706">
    <property type="entry name" value="Tex_central_region"/>
    <property type="match status" value="1"/>
</dbReference>
<feature type="domain" description="Tex-like central region" evidence="2">
    <location>
        <begin position="138"/>
        <end position="230"/>
    </location>
</feature>
<gene>
    <name evidence="3" type="primary">yhgF_3</name>
    <name evidence="3" type="ORF">NCTC10702_03274</name>
</gene>